<dbReference type="GO" id="GO:0006355">
    <property type="term" value="P:regulation of DNA-templated transcription"/>
    <property type="evidence" value="ECO:0007669"/>
    <property type="project" value="InterPro"/>
</dbReference>
<dbReference type="AlphaFoldDB" id="A0A6M3LGY9"/>
<dbReference type="EMBL" id="MT143105">
    <property type="protein sequence ID" value="QJA92902.1"/>
    <property type="molecule type" value="Genomic_DNA"/>
</dbReference>
<proteinExistence type="predicted"/>
<protein>
    <submittedName>
        <fullName evidence="1">Uncharacterized protein</fullName>
    </submittedName>
</protein>
<dbReference type="InterPro" id="IPR010985">
    <property type="entry name" value="Ribbon_hlx_hlx"/>
</dbReference>
<accession>A0A6M3LGY9</accession>
<evidence type="ECO:0000313" key="1">
    <source>
        <dbReference type="EMBL" id="QJA92902.1"/>
    </source>
</evidence>
<sequence>MPEKKPIPQISIRGMHPDIHHRAKVAAIKARQTLGHWITQAIIERLNRERGQ</sequence>
<name>A0A6M3LGY9_9ZZZZ</name>
<dbReference type="SUPFAM" id="SSF47598">
    <property type="entry name" value="Ribbon-helix-helix"/>
    <property type="match status" value="1"/>
</dbReference>
<reference evidence="1" key="1">
    <citation type="submission" date="2020-03" db="EMBL/GenBank/DDBJ databases">
        <title>The deep terrestrial virosphere.</title>
        <authorList>
            <person name="Holmfeldt K."/>
            <person name="Nilsson E."/>
            <person name="Simone D."/>
            <person name="Lopez-Fernandez M."/>
            <person name="Wu X."/>
            <person name="de Brujin I."/>
            <person name="Lundin D."/>
            <person name="Andersson A."/>
            <person name="Bertilsson S."/>
            <person name="Dopson M."/>
        </authorList>
    </citation>
    <scope>NUCLEOTIDE SEQUENCE</scope>
    <source>
        <strain evidence="1">MM415B04426</strain>
    </source>
</reference>
<gene>
    <name evidence="1" type="ORF">MM415B04426_0012</name>
</gene>
<organism evidence="1">
    <name type="scientific">viral metagenome</name>
    <dbReference type="NCBI Taxonomy" id="1070528"/>
    <lineage>
        <taxon>unclassified sequences</taxon>
        <taxon>metagenomes</taxon>
        <taxon>organismal metagenomes</taxon>
    </lineage>
</organism>